<comment type="pathway">
    <text evidence="9">Carbohydrate metabolism; D-ribose degradation; D-ribose 5-phosphate from beta-D-ribopyranose: step 2/2.</text>
</comment>
<dbReference type="Pfam" id="PF00294">
    <property type="entry name" value="PfkB"/>
    <property type="match status" value="1"/>
</dbReference>
<dbReference type="PRINTS" id="PR00990">
    <property type="entry name" value="RIBOKINASE"/>
</dbReference>
<keyword evidence="4 9" id="KW-0418">Kinase</keyword>
<keyword evidence="5 9" id="KW-0067">ATP-binding</keyword>
<dbReference type="EC" id="2.7.1.15" evidence="9"/>
<protein>
    <recommendedName>
        <fullName evidence="9">Ribokinase</fullName>
        <shortName evidence="9">RK</shortName>
        <ecNumber evidence="9">2.7.1.15</ecNumber>
    </recommendedName>
</protein>
<feature type="binding site" evidence="9">
    <location>
        <begin position="243"/>
        <end position="244"/>
    </location>
    <ligand>
        <name>ATP</name>
        <dbReference type="ChEBI" id="CHEBI:30616"/>
    </ligand>
</feature>
<keyword evidence="8 9" id="KW-0119">Carbohydrate metabolism</keyword>
<evidence type="ECO:0000256" key="3">
    <source>
        <dbReference type="ARBA" id="ARBA00022741"/>
    </source>
</evidence>
<evidence type="ECO:0000259" key="10">
    <source>
        <dbReference type="Pfam" id="PF00294"/>
    </source>
</evidence>
<dbReference type="InterPro" id="IPR029056">
    <property type="entry name" value="Ribokinase-like"/>
</dbReference>
<comment type="subunit">
    <text evidence="9">Homodimer.</text>
</comment>
<feature type="binding site" evidence="9">
    <location>
        <position position="238"/>
    </location>
    <ligand>
        <name>K(+)</name>
        <dbReference type="ChEBI" id="CHEBI:29103"/>
    </ligand>
</feature>
<feature type="binding site" evidence="9">
    <location>
        <begin position="10"/>
        <end position="12"/>
    </location>
    <ligand>
        <name>substrate</name>
    </ligand>
</feature>
<feature type="binding site" evidence="9">
    <location>
        <begin position="38"/>
        <end position="42"/>
    </location>
    <ligand>
        <name>substrate</name>
    </ligand>
</feature>
<proteinExistence type="inferred from homology"/>
<evidence type="ECO:0000256" key="2">
    <source>
        <dbReference type="ARBA" id="ARBA00022723"/>
    </source>
</evidence>
<evidence type="ECO:0000256" key="9">
    <source>
        <dbReference type="HAMAP-Rule" id="MF_01987"/>
    </source>
</evidence>
<comment type="caution">
    <text evidence="9">Lacks conserved residue(s) required for the propagation of feature annotation.</text>
</comment>
<comment type="subcellular location">
    <subcellularLocation>
        <location evidence="9">Cytoplasm</location>
    </subcellularLocation>
</comment>
<evidence type="ECO:0000256" key="8">
    <source>
        <dbReference type="ARBA" id="ARBA00023277"/>
    </source>
</evidence>
<evidence type="ECO:0000256" key="1">
    <source>
        <dbReference type="ARBA" id="ARBA00022679"/>
    </source>
</evidence>
<feature type="binding site" evidence="9">
    <location>
        <position position="274"/>
    </location>
    <ligand>
        <name>K(+)</name>
        <dbReference type="ChEBI" id="CHEBI:29103"/>
    </ligand>
</feature>
<accession>A0ABY5YHL9</accession>
<feature type="binding site" evidence="9">
    <location>
        <begin position="212"/>
        <end position="217"/>
    </location>
    <ligand>
        <name>ATP</name>
        <dbReference type="ChEBI" id="CHEBI:30616"/>
    </ligand>
</feature>
<comment type="cofactor">
    <cofactor evidence="9">
        <name>Mg(2+)</name>
        <dbReference type="ChEBI" id="CHEBI:18420"/>
    </cofactor>
    <text evidence="9">Requires a divalent cation, most likely magnesium in vivo, as an electrophilic catalyst to aid phosphoryl group transfer. It is the chelate of the metal and the nucleotide that is the actual substrate.</text>
</comment>
<evidence type="ECO:0000256" key="6">
    <source>
        <dbReference type="ARBA" id="ARBA00022842"/>
    </source>
</evidence>
<keyword evidence="1 9" id="KW-0808">Transferase</keyword>
<keyword evidence="2 9" id="KW-0479">Metal-binding</keyword>
<dbReference type="PANTHER" id="PTHR10584:SF166">
    <property type="entry name" value="RIBOKINASE"/>
    <property type="match status" value="1"/>
</dbReference>
<feature type="binding site" evidence="9">
    <location>
        <position position="135"/>
    </location>
    <ligand>
        <name>substrate</name>
    </ligand>
</feature>
<reference evidence="11" key="1">
    <citation type="submission" date="2022-09" db="EMBL/GenBank/DDBJ databases">
        <title>genome sequence of Deinococcus rubellus.</title>
        <authorList>
            <person name="Srinivasan S."/>
        </authorList>
    </citation>
    <scope>NUCLEOTIDE SEQUENCE</scope>
    <source>
        <strain evidence="11">Ant6</strain>
    </source>
</reference>
<feature type="binding site" evidence="9">
    <location>
        <position position="277"/>
    </location>
    <ligand>
        <name>K(+)</name>
        <dbReference type="ChEBI" id="CHEBI:29103"/>
    </ligand>
</feature>
<evidence type="ECO:0000313" key="12">
    <source>
        <dbReference type="Proteomes" id="UP001060261"/>
    </source>
</evidence>
<comment type="activity regulation">
    <text evidence="9">Activated by a monovalent cation that binds near, but not in, the active site. The most likely occupant of the site in vivo is potassium. Ion binding induces a conformational change that may alter substrate affinity.</text>
</comment>
<feature type="binding site" evidence="9">
    <location>
        <position position="240"/>
    </location>
    <ligand>
        <name>K(+)</name>
        <dbReference type="ChEBI" id="CHEBI:29103"/>
    </ligand>
</feature>
<dbReference type="PANTHER" id="PTHR10584">
    <property type="entry name" value="SUGAR KINASE"/>
    <property type="match status" value="1"/>
</dbReference>
<keyword evidence="9" id="KW-0963">Cytoplasm</keyword>
<feature type="active site" description="Proton acceptor" evidence="9">
    <location>
        <position position="244"/>
    </location>
</feature>
<comment type="function">
    <text evidence="9">Catalyzes the phosphorylation of ribose at O-5 in a reaction requiring ATP and magnesium. The resulting D-ribose-5-phosphate can then be used either for sythesis of nucleotides, histidine, and tryptophan, or as a component of the pentose phosphate pathway.</text>
</comment>
<keyword evidence="12" id="KW-1185">Reference proteome</keyword>
<dbReference type="InterPro" id="IPR011877">
    <property type="entry name" value="Ribokinase"/>
</dbReference>
<evidence type="ECO:0000256" key="7">
    <source>
        <dbReference type="ARBA" id="ARBA00022958"/>
    </source>
</evidence>
<feature type="binding site" evidence="9">
    <location>
        <position position="279"/>
    </location>
    <ligand>
        <name>K(+)</name>
        <dbReference type="ChEBI" id="CHEBI:29103"/>
    </ligand>
</feature>
<gene>
    <name evidence="9" type="primary">rbsK</name>
    <name evidence="11" type="ORF">N0D28_02710</name>
</gene>
<dbReference type="HAMAP" id="MF_01987">
    <property type="entry name" value="Ribokinase"/>
    <property type="match status" value="1"/>
</dbReference>
<keyword evidence="3 9" id="KW-0547">Nucleotide-binding</keyword>
<name>A0ABY5YHL9_9DEIO</name>
<comment type="similarity">
    <text evidence="9">Belongs to the carbohydrate kinase PfkB family. Ribokinase subfamily.</text>
</comment>
<dbReference type="CDD" id="cd01174">
    <property type="entry name" value="ribokinase"/>
    <property type="match status" value="1"/>
</dbReference>
<feature type="binding site" evidence="9">
    <location>
        <position position="244"/>
    </location>
    <ligand>
        <name>substrate</name>
    </ligand>
</feature>
<sequence>MTVLIVGSLNTDILVRVRQAPQPGETVLGDDAQIAPGGKGANQAVAAARAGASVAFCGAVGHDSFAPVPREALAAAGVDLTHLRELDVPSGVALITISDDGENSITVASGANARLSAADLPADFSGVTHLLMQQEIPEATVLAAARRARAAGAQVMLNAAPARELPDELWLLLDLLIVNEHELAQLAGGPEHQEEAAARSLLARGVGTVIVTLGGRGSLAVTPDQVLEQPAHKIEVLDTTGAGDTFCGVLAAWLAGGVGLADALKAANVAGALACTKLGAQAAMPTGEEIKAALKS</sequence>
<keyword evidence="7 9" id="KW-0630">Potassium</keyword>
<organism evidence="11 12">
    <name type="scientific">Deinococcus rubellus</name>
    <dbReference type="NCBI Taxonomy" id="1889240"/>
    <lineage>
        <taxon>Bacteria</taxon>
        <taxon>Thermotogati</taxon>
        <taxon>Deinococcota</taxon>
        <taxon>Deinococci</taxon>
        <taxon>Deinococcales</taxon>
        <taxon>Deinococcaceae</taxon>
        <taxon>Deinococcus</taxon>
    </lineage>
</organism>
<keyword evidence="6 9" id="KW-0460">Magnesium</keyword>
<dbReference type="InterPro" id="IPR011611">
    <property type="entry name" value="PfkB_dom"/>
</dbReference>
<feature type="binding site" evidence="9">
    <location>
        <position position="179"/>
    </location>
    <ligand>
        <name>ATP</name>
        <dbReference type="ChEBI" id="CHEBI:30616"/>
    </ligand>
</feature>
<dbReference type="Gene3D" id="3.40.1190.20">
    <property type="match status" value="1"/>
</dbReference>
<dbReference type="RefSeq" id="WP_260560862.1">
    <property type="nucleotide sequence ID" value="NZ_BAABEC010000072.1"/>
</dbReference>
<dbReference type="SUPFAM" id="SSF53613">
    <property type="entry name" value="Ribokinase-like"/>
    <property type="match status" value="1"/>
</dbReference>
<evidence type="ECO:0000256" key="5">
    <source>
        <dbReference type="ARBA" id="ARBA00022840"/>
    </source>
</evidence>
<dbReference type="EMBL" id="CP104213">
    <property type="protein sequence ID" value="UWX64593.1"/>
    <property type="molecule type" value="Genomic_DNA"/>
</dbReference>
<evidence type="ECO:0000256" key="4">
    <source>
        <dbReference type="ARBA" id="ARBA00022777"/>
    </source>
</evidence>
<dbReference type="InterPro" id="IPR002139">
    <property type="entry name" value="Ribo/fructo_kinase"/>
</dbReference>
<feature type="domain" description="Carbohydrate kinase PfkB" evidence="10">
    <location>
        <begin position="3"/>
        <end position="286"/>
    </location>
</feature>
<dbReference type="Proteomes" id="UP001060261">
    <property type="component" value="Chromosome"/>
</dbReference>
<evidence type="ECO:0000313" key="11">
    <source>
        <dbReference type="EMBL" id="UWX64593.1"/>
    </source>
</evidence>
<comment type="catalytic activity">
    <reaction evidence="9">
        <text>D-ribose + ATP = D-ribose 5-phosphate + ADP + H(+)</text>
        <dbReference type="Rhea" id="RHEA:13697"/>
        <dbReference type="ChEBI" id="CHEBI:15378"/>
        <dbReference type="ChEBI" id="CHEBI:30616"/>
        <dbReference type="ChEBI" id="CHEBI:47013"/>
        <dbReference type="ChEBI" id="CHEBI:78346"/>
        <dbReference type="ChEBI" id="CHEBI:456216"/>
        <dbReference type="EC" id="2.7.1.15"/>
    </reaction>
</comment>
<feature type="binding site" evidence="9">
    <location>
        <position position="268"/>
    </location>
    <ligand>
        <name>ATP</name>
        <dbReference type="ChEBI" id="CHEBI:30616"/>
    </ligand>
</feature>